<evidence type="ECO:0000313" key="1">
    <source>
        <dbReference type="EMBL" id="EGF97377.1"/>
    </source>
</evidence>
<protein>
    <recommendedName>
        <fullName evidence="3">Helitron helicase-like domain-containing protein</fullName>
    </recommendedName>
</protein>
<name>F4SDA5_MELLP</name>
<dbReference type="HOGENOM" id="CLU_001324_5_1_1"/>
<dbReference type="Proteomes" id="UP000001072">
    <property type="component" value="Unassembled WGS sequence"/>
</dbReference>
<gene>
    <name evidence="1" type="ORF">MELLADRAFT_70042</name>
</gene>
<dbReference type="AlphaFoldDB" id="F4SDA5"/>
<evidence type="ECO:0008006" key="3">
    <source>
        <dbReference type="Google" id="ProtNLM"/>
    </source>
</evidence>
<reference evidence="2" key="1">
    <citation type="journal article" date="2011" name="Proc. Natl. Acad. Sci. U.S.A.">
        <title>Obligate biotrophy features unraveled by the genomic analysis of rust fungi.</title>
        <authorList>
            <person name="Duplessis S."/>
            <person name="Cuomo C.A."/>
            <person name="Lin Y.-C."/>
            <person name="Aerts A."/>
            <person name="Tisserant E."/>
            <person name="Veneault-Fourrey C."/>
            <person name="Joly D.L."/>
            <person name="Hacquard S."/>
            <person name="Amselem J."/>
            <person name="Cantarel B.L."/>
            <person name="Chiu R."/>
            <person name="Coutinho P.M."/>
            <person name="Feau N."/>
            <person name="Field M."/>
            <person name="Frey P."/>
            <person name="Gelhaye E."/>
            <person name="Goldberg J."/>
            <person name="Grabherr M.G."/>
            <person name="Kodira C.D."/>
            <person name="Kohler A."/>
            <person name="Kuees U."/>
            <person name="Lindquist E.A."/>
            <person name="Lucas S.M."/>
            <person name="Mago R."/>
            <person name="Mauceli E."/>
            <person name="Morin E."/>
            <person name="Murat C."/>
            <person name="Pangilinan J.L."/>
            <person name="Park R."/>
            <person name="Pearson M."/>
            <person name="Quesneville H."/>
            <person name="Rouhier N."/>
            <person name="Sakthikumar S."/>
            <person name="Salamov A.A."/>
            <person name="Schmutz J."/>
            <person name="Selles B."/>
            <person name="Shapiro H."/>
            <person name="Tanguay P."/>
            <person name="Tuskan G.A."/>
            <person name="Henrissat B."/>
            <person name="Van de Peer Y."/>
            <person name="Rouze P."/>
            <person name="Ellis J.G."/>
            <person name="Dodds P.N."/>
            <person name="Schein J.E."/>
            <person name="Zhong S."/>
            <person name="Hamelin R.C."/>
            <person name="Grigoriev I.V."/>
            <person name="Szabo L.J."/>
            <person name="Martin F."/>
        </authorList>
    </citation>
    <scope>NUCLEOTIDE SEQUENCE [LARGE SCALE GENOMIC DNA]</scope>
    <source>
        <strain evidence="2">98AG31 / pathotype 3-4-7</strain>
    </source>
</reference>
<dbReference type="RefSeq" id="XP_007419359.1">
    <property type="nucleotide sequence ID" value="XM_007419297.1"/>
</dbReference>
<keyword evidence="2" id="KW-1185">Reference proteome</keyword>
<accession>F4SDA5</accession>
<dbReference type="VEuPathDB" id="FungiDB:MELLADRAFT_70042"/>
<dbReference type="KEGG" id="mlr:MELLADRAFT_70042"/>
<dbReference type="GeneID" id="18931399"/>
<organism evidence="2">
    <name type="scientific">Melampsora larici-populina (strain 98AG31 / pathotype 3-4-7)</name>
    <name type="common">Poplar leaf rust fungus</name>
    <dbReference type="NCBI Taxonomy" id="747676"/>
    <lineage>
        <taxon>Eukaryota</taxon>
        <taxon>Fungi</taxon>
        <taxon>Dikarya</taxon>
        <taxon>Basidiomycota</taxon>
        <taxon>Pucciniomycotina</taxon>
        <taxon>Pucciniomycetes</taxon>
        <taxon>Pucciniales</taxon>
        <taxon>Melampsoraceae</taxon>
        <taxon>Melampsora</taxon>
    </lineage>
</organism>
<dbReference type="EMBL" id="GL883243">
    <property type="protein sequence ID" value="EGF97377.1"/>
    <property type="molecule type" value="Genomic_DNA"/>
</dbReference>
<dbReference type="eggNOG" id="KOG0987">
    <property type="taxonomic scope" value="Eukaryota"/>
</dbReference>
<dbReference type="PANTHER" id="PTHR45786">
    <property type="entry name" value="DNA BINDING PROTEIN-LIKE"/>
    <property type="match status" value="1"/>
</dbReference>
<dbReference type="PANTHER" id="PTHR45786:SF74">
    <property type="entry name" value="ATP-DEPENDENT DNA HELICASE"/>
    <property type="match status" value="1"/>
</dbReference>
<evidence type="ECO:0000313" key="2">
    <source>
        <dbReference type="Proteomes" id="UP000001072"/>
    </source>
</evidence>
<sequence>MPHDLGPLDDPCQRCGALHWIAERPSSAKVTGPYEYNMCCSGGKIKPPVDFLGDHVVPEFVRTLMTSNDEGSAKYRDNIQSYNNALSFTSLGAHIDKSVNGQRGMRVFRINGALVHNIDGLQPREGHEAGHAQIYVIGGGDRAEAQHRRNVANNQELDLDILQQFQDYFYKINPFAHEVAMIVEGEGLVGDNARDIILYKKQGAFERVSDLHTSYLALRYVVFFPKGQQGYDEHYRMPDTNGELGSLRVTFLPLK</sequence>
<dbReference type="OrthoDB" id="2272314at2759"/>
<dbReference type="InParanoid" id="F4SDA5"/>
<proteinExistence type="predicted"/>